<dbReference type="AlphaFoldDB" id="A0A1I6JTL3"/>
<evidence type="ECO:0000313" key="2">
    <source>
        <dbReference type="Proteomes" id="UP000199659"/>
    </source>
</evidence>
<dbReference type="EMBL" id="FOYZ01000006">
    <property type="protein sequence ID" value="SFR81870.1"/>
    <property type="molecule type" value="Genomic_DNA"/>
</dbReference>
<proteinExistence type="predicted"/>
<protein>
    <submittedName>
        <fullName evidence="1">Glucose/arabinose dehydrogenase, beta-propeller fold</fullName>
    </submittedName>
</protein>
<dbReference type="SUPFAM" id="SSF50952">
    <property type="entry name" value="Soluble quinoprotein glucose dehydrogenase"/>
    <property type="match status" value="1"/>
</dbReference>
<dbReference type="Proteomes" id="UP000199659">
    <property type="component" value="Unassembled WGS sequence"/>
</dbReference>
<dbReference type="PANTHER" id="PTHR33546:SF1">
    <property type="entry name" value="LARGE, MULTIFUNCTIONAL SECRETED PROTEIN"/>
    <property type="match status" value="1"/>
</dbReference>
<sequence>MPKNKNERLCFYSFNPENEITERFLNPSDIYIVQGYGIEVFAQGLNSPISMIFTDNGDILVADSGLSTGYPQILMLKDNHFEIVAEGFNIPVTGINYMNGILYVSHRGFVTKILKDGTRQNIIMGLPSNGDNTNSPVTFSMDNKLYFGQGTVTNSGIVGNDNKWLTSSPLLCDYAGDYIMLNGQNYNTSNILSEAANNEIAVTGAFSPYGIANQPYETRKKYLKASGCILSSNLDGSNIEQVAWGFRNPSYLKFDNNGQLFAANNGYTATGSRPIENATDDFYLVSHGLWYGWPDYSGGEPVSLPRFRPSGGVQPTLLLKNQPNVPPTPFVSFPPNSMIRGFDFNYNSKFGPYGDVYIAEFGSMVKTTLGEPMPYAGTGHRVSKIDMKSRTINTFAINKSGFPSSLSKGGGFERPADIIFAPDGAMYVVDMGLNAFYNSDNFVPGTGVIWRIYKKELT</sequence>
<evidence type="ECO:0000313" key="1">
    <source>
        <dbReference type="EMBL" id="SFR81870.1"/>
    </source>
</evidence>
<accession>A0A1I6JTL3</accession>
<gene>
    <name evidence="1" type="ORF">SAMN05661086_01948</name>
</gene>
<name>A0A1I6JTL3_9FIRM</name>
<dbReference type="SUPFAM" id="SSF63829">
    <property type="entry name" value="Calcium-dependent phosphotriesterase"/>
    <property type="match status" value="1"/>
</dbReference>
<dbReference type="RefSeq" id="WP_242940510.1">
    <property type="nucleotide sequence ID" value="NZ_FOYZ01000006.1"/>
</dbReference>
<dbReference type="PANTHER" id="PTHR33546">
    <property type="entry name" value="LARGE, MULTIFUNCTIONAL SECRETED PROTEIN-RELATED"/>
    <property type="match status" value="1"/>
</dbReference>
<dbReference type="STRING" id="37658.SAMN05661086_01948"/>
<keyword evidence="2" id="KW-1185">Reference proteome</keyword>
<reference evidence="1 2" key="1">
    <citation type="submission" date="2016-10" db="EMBL/GenBank/DDBJ databases">
        <authorList>
            <person name="de Groot N.N."/>
        </authorList>
    </citation>
    <scope>NUCLEOTIDE SEQUENCE [LARGE SCALE GENOMIC DNA]</scope>
    <source>
        <strain evidence="1 2">743A</strain>
    </source>
</reference>
<organism evidence="1 2">
    <name type="scientific">Anaeromicropila populeti</name>
    <dbReference type="NCBI Taxonomy" id="37658"/>
    <lineage>
        <taxon>Bacteria</taxon>
        <taxon>Bacillati</taxon>
        <taxon>Bacillota</taxon>
        <taxon>Clostridia</taxon>
        <taxon>Lachnospirales</taxon>
        <taxon>Lachnospiraceae</taxon>
        <taxon>Anaeromicropila</taxon>
    </lineage>
</organism>
<dbReference type="InterPro" id="IPR011042">
    <property type="entry name" value="6-blade_b-propeller_TolB-like"/>
</dbReference>
<dbReference type="InterPro" id="IPR011041">
    <property type="entry name" value="Quinoprot_gluc/sorb_DH_b-prop"/>
</dbReference>
<dbReference type="Gene3D" id="2.120.10.30">
    <property type="entry name" value="TolB, C-terminal domain"/>
    <property type="match status" value="1"/>
</dbReference>